<organism evidence="1 2">
    <name type="scientific">Phanerochaete carnosa (strain HHB-10118-sp)</name>
    <name type="common">White-rot fungus</name>
    <name type="synonym">Peniophora carnosa</name>
    <dbReference type="NCBI Taxonomy" id="650164"/>
    <lineage>
        <taxon>Eukaryota</taxon>
        <taxon>Fungi</taxon>
        <taxon>Dikarya</taxon>
        <taxon>Basidiomycota</taxon>
        <taxon>Agaricomycotina</taxon>
        <taxon>Agaricomycetes</taxon>
        <taxon>Polyporales</taxon>
        <taxon>Phanerochaetaceae</taxon>
        <taxon>Phanerochaete</taxon>
    </lineage>
</organism>
<evidence type="ECO:0000313" key="2">
    <source>
        <dbReference type="Proteomes" id="UP000008370"/>
    </source>
</evidence>
<protein>
    <submittedName>
        <fullName evidence="1">Uncharacterized protein</fullName>
    </submittedName>
</protein>
<dbReference type="RefSeq" id="XP_007398210.1">
    <property type="nucleotide sequence ID" value="XM_007398148.1"/>
</dbReference>
<evidence type="ECO:0000313" key="1">
    <source>
        <dbReference type="EMBL" id="EKM53522.1"/>
    </source>
</evidence>
<dbReference type="HOGENOM" id="CLU_116803_0_0_1"/>
<accession>K5WSX4</accession>
<sequence length="164" mass="18206">MAAAAAPPLQYNSRTGEPFIRLPSPHENLILTPPRPSDVAANYSWMTDPKVYKMLEGPPFPYLESNAISWNEIITTQAAEAMREFQEAQAAERSTGTKTFVGTCPVRYIREVQEDGSDVALGDIDAHRCQFPAVRDPDEKARLAEENNARELGDPDIVWCIGSK</sequence>
<dbReference type="AlphaFoldDB" id="K5WSX4"/>
<dbReference type="Proteomes" id="UP000008370">
    <property type="component" value="Unassembled WGS sequence"/>
</dbReference>
<dbReference type="EMBL" id="JH930474">
    <property type="protein sequence ID" value="EKM53522.1"/>
    <property type="molecule type" value="Genomic_DNA"/>
</dbReference>
<dbReference type="KEGG" id="pco:PHACADRAFT_259941"/>
<dbReference type="OrthoDB" id="630895at2759"/>
<proteinExistence type="predicted"/>
<reference evidence="1 2" key="1">
    <citation type="journal article" date="2012" name="BMC Genomics">
        <title>Comparative genomics of the white-rot fungi, Phanerochaete carnosa and P. chrysosporium, to elucidate the genetic basis of the distinct wood types they colonize.</title>
        <authorList>
            <person name="Suzuki H."/>
            <person name="MacDonald J."/>
            <person name="Syed K."/>
            <person name="Salamov A."/>
            <person name="Hori C."/>
            <person name="Aerts A."/>
            <person name="Henrissat B."/>
            <person name="Wiebenga A."/>
            <person name="vanKuyk P.A."/>
            <person name="Barry K."/>
            <person name="Lindquist E."/>
            <person name="LaButti K."/>
            <person name="Lapidus A."/>
            <person name="Lucas S."/>
            <person name="Coutinho P."/>
            <person name="Gong Y."/>
            <person name="Samejima M."/>
            <person name="Mahadevan R."/>
            <person name="Abou-Zaid M."/>
            <person name="de Vries R.P."/>
            <person name="Igarashi K."/>
            <person name="Yadav J.S."/>
            <person name="Grigoriev I.V."/>
            <person name="Master E.R."/>
        </authorList>
    </citation>
    <scope>NUCLEOTIDE SEQUENCE [LARGE SCALE GENOMIC DNA]</scope>
    <source>
        <strain evidence="1 2">HHB-10118-sp</strain>
    </source>
</reference>
<gene>
    <name evidence="1" type="ORF">PHACADRAFT_259941</name>
</gene>
<dbReference type="Gene3D" id="3.40.630.30">
    <property type="match status" value="1"/>
</dbReference>
<keyword evidence="2" id="KW-1185">Reference proteome</keyword>
<dbReference type="GeneID" id="18917577"/>
<dbReference type="InParanoid" id="K5WSX4"/>
<name>K5WSX4_PHACS</name>